<evidence type="ECO:0000259" key="9">
    <source>
        <dbReference type="PROSITE" id="PS51303"/>
    </source>
</evidence>
<dbReference type="Pfam" id="PF06297">
    <property type="entry name" value="PET"/>
    <property type="match status" value="1"/>
</dbReference>
<dbReference type="InterPro" id="IPR047120">
    <property type="entry name" value="Pk/Esn/Tes"/>
</dbReference>
<feature type="compositionally biased region" description="Low complexity" evidence="7">
    <location>
        <begin position="554"/>
        <end position="569"/>
    </location>
</feature>
<dbReference type="InterPro" id="IPR033726">
    <property type="entry name" value="LIM2_prickle"/>
</dbReference>
<dbReference type="Proteomes" id="UP000694888">
    <property type="component" value="Unplaced"/>
</dbReference>
<feature type="compositionally biased region" description="Basic and acidic residues" evidence="7">
    <location>
        <begin position="112"/>
        <end position="121"/>
    </location>
</feature>
<dbReference type="InterPro" id="IPR001781">
    <property type="entry name" value="Znf_LIM"/>
</dbReference>
<feature type="region of interest" description="Disordered" evidence="7">
    <location>
        <begin position="458"/>
        <end position="478"/>
    </location>
</feature>
<sequence>MATGGGSPCPEVAPEGAKRKVTHRNNPLLSADPTIRDYTSAVNANNGPRVGDKGQGLTDTSRGCSKCGQCPGLSVHYWRKICRHCKCPPEVHDMSVGGDEAGGGASRGAGRASRDPKRNSTSDDDSGCPLEEFAWVPPGLQPEQVHLYFSCLPEERVPYLNSVGEKNRIRQLLQQLPPHDNEVRYCHALSEEERHELRMFSAQRKRDALGRGSVRIMGQDAADAACYQCEQSVSSGDLVVLASRMEPPACWHPGCFVCHTCRELLVDLIYFCHQGQLYCGRHHAELLKPRCAACDEIIFADECTEAEGSSWHMKHFCCLECDRQLGGQRYIMREGRPYCCSCYENMFAEYCDTCGEHIGVDQGQMTHDGQHWHASETCFRCHTCQTSLLGRPFLPKHGVIYCSAACSRAGSMTTQTPRRPEDYLVNMQEARVSSPVSHVMQEGRAGIQEVLRQQYTLPDSLPSSDRDQGYATSSNSEVYAPGMFEVHAEAGTEGEEEEEEPVYTLNVDGLVDALPLQEAKRRNRLSQFSMPDLSQGEPELEAESTAGQSEHNSDPLSPSNNSQPSQSGSEKNMSVHYASVSVPHHYPADDPNTLMSPAAMMIMHPSNGHHYHHHHHHHHQQQHQEMLRQHSFHHHNNNHHMVDPHLNGFHHQNMTGFPLQQGGHPVYRQATPASVRSYPELPNTRISEPREPLVLPDSARPPLPLPRNAAGIPLPDSTKMNPITRPPSGQARSPRPNGCPRSQSFEGRPGSTSAQSGSNMSSSRSHGSSSHSNHHHNHHSHQSSHQHSNKAGATKTQQRPPVLDSSAADRFMFGNFDDDRCSTCSSSTDSDEFDYYYHLSPRASNKISYVDDMGIGGTARNHSSVQGRSRRHRQKNKQCTIQ</sequence>
<feature type="region of interest" description="Disordered" evidence="7">
    <location>
        <begin position="676"/>
        <end position="801"/>
    </location>
</feature>
<dbReference type="SMART" id="SM00132">
    <property type="entry name" value="LIM"/>
    <property type="match status" value="3"/>
</dbReference>
<evidence type="ECO:0000313" key="11">
    <source>
        <dbReference type="RefSeq" id="XP_012935068.2"/>
    </source>
</evidence>
<dbReference type="Gene3D" id="2.10.110.10">
    <property type="entry name" value="Cysteine Rich Protein"/>
    <property type="match status" value="3"/>
</dbReference>
<dbReference type="InterPro" id="IPR033725">
    <property type="entry name" value="LIM1_prickle"/>
</dbReference>
<gene>
    <name evidence="11" type="primary">LOC101859312</name>
</gene>
<protein>
    <submittedName>
        <fullName evidence="11">Prickle planar cell polarity protein 3</fullName>
    </submittedName>
</protein>
<dbReference type="CDD" id="cd09420">
    <property type="entry name" value="LIM3_Prickle"/>
    <property type="match status" value="1"/>
</dbReference>
<feature type="compositionally biased region" description="Polar residues" evidence="7">
    <location>
        <begin position="789"/>
        <end position="799"/>
    </location>
</feature>
<dbReference type="CDD" id="cd09415">
    <property type="entry name" value="LIM1_Prickle"/>
    <property type="match status" value="1"/>
</dbReference>
<name>A0ABM0ZV35_APLCA</name>
<dbReference type="PROSITE" id="PS50023">
    <property type="entry name" value="LIM_DOMAIN_2"/>
    <property type="match status" value="2"/>
</dbReference>
<dbReference type="InterPro" id="IPR033723">
    <property type="entry name" value="PET_prickle"/>
</dbReference>
<feature type="region of interest" description="Disordered" evidence="7">
    <location>
        <begin position="1"/>
        <end position="61"/>
    </location>
</feature>
<evidence type="ECO:0000256" key="2">
    <source>
        <dbReference type="ARBA" id="ARBA00022723"/>
    </source>
</evidence>
<dbReference type="InterPro" id="IPR010442">
    <property type="entry name" value="PET_domain"/>
</dbReference>
<dbReference type="RefSeq" id="XP_012935068.2">
    <property type="nucleotide sequence ID" value="XM_013079614.2"/>
</dbReference>
<proteinExistence type="inferred from homology"/>
<organism evidence="10 11">
    <name type="scientific">Aplysia californica</name>
    <name type="common">California sea hare</name>
    <dbReference type="NCBI Taxonomy" id="6500"/>
    <lineage>
        <taxon>Eukaryota</taxon>
        <taxon>Metazoa</taxon>
        <taxon>Spiralia</taxon>
        <taxon>Lophotrochozoa</taxon>
        <taxon>Mollusca</taxon>
        <taxon>Gastropoda</taxon>
        <taxon>Heterobranchia</taxon>
        <taxon>Euthyneura</taxon>
        <taxon>Tectipleura</taxon>
        <taxon>Aplysiida</taxon>
        <taxon>Aplysioidea</taxon>
        <taxon>Aplysiidae</taxon>
        <taxon>Aplysia</taxon>
    </lineage>
</organism>
<keyword evidence="3" id="KW-0677">Repeat</keyword>
<comment type="similarity">
    <text evidence="1">Belongs to the prickle / espinas / testin family.</text>
</comment>
<dbReference type="InterPro" id="IPR033727">
    <property type="entry name" value="LIM3_prickle"/>
</dbReference>
<evidence type="ECO:0000256" key="1">
    <source>
        <dbReference type="ARBA" id="ARBA00008268"/>
    </source>
</evidence>
<feature type="compositionally biased region" description="Low complexity" evidence="7">
    <location>
        <begin position="750"/>
        <end position="771"/>
    </location>
</feature>
<feature type="compositionally biased region" description="Basic residues" evidence="7">
    <location>
        <begin position="772"/>
        <end position="788"/>
    </location>
</feature>
<evidence type="ECO:0000313" key="10">
    <source>
        <dbReference type="Proteomes" id="UP000694888"/>
    </source>
</evidence>
<feature type="region of interest" description="Disordered" evidence="7">
    <location>
        <begin position="95"/>
        <end position="128"/>
    </location>
</feature>
<feature type="region of interest" description="Disordered" evidence="7">
    <location>
        <begin position="856"/>
        <end position="882"/>
    </location>
</feature>
<keyword evidence="4 6" id="KW-0862">Zinc</keyword>
<dbReference type="CDD" id="cd09827">
    <property type="entry name" value="PET_Prickle"/>
    <property type="match status" value="1"/>
</dbReference>
<evidence type="ECO:0000259" key="8">
    <source>
        <dbReference type="PROSITE" id="PS50023"/>
    </source>
</evidence>
<keyword evidence="2 6" id="KW-0479">Metal-binding</keyword>
<dbReference type="PROSITE" id="PS00478">
    <property type="entry name" value="LIM_DOMAIN_1"/>
    <property type="match status" value="1"/>
</dbReference>
<evidence type="ECO:0000256" key="4">
    <source>
        <dbReference type="ARBA" id="ARBA00022833"/>
    </source>
</evidence>
<keyword evidence="10" id="KW-1185">Reference proteome</keyword>
<keyword evidence="5 6" id="KW-0440">LIM domain</keyword>
<dbReference type="PROSITE" id="PS51303">
    <property type="entry name" value="PET"/>
    <property type="match status" value="1"/>
</dbReference>
<evidence type="ECO:0000256" key="7">
    <source>
        <dbReference type="SAM" id="MobiDB-lite"/>
    </source>
</evidence>
<feature type="region of interest" description="Disordered" evidence="7">
    <location>
        <begin position="525"/>
        <end position="573"/>
    </location>
</feature>
<evidence type="ECO:0000256" key="3">
    <source>
        <dbReference type="ARBA" id="ARBA00022737"/>
    </source>
</evidence>
<dbReference type="PANTHER" id="PTHR24211:SF20">
    <property type="entry name" value="PROTEIN ESPINAS-RELATED"/>
    <property type="match status" value="1"/>
</dbReference>
<evidence type="ECO:0000256" key="6">
    <source>
        <dbReference type="PROSITE-ProRule" id="PRU00125"/>
    </source>
</evidence>
<feature type="domain" description="LIM zinc-binding" evidence="8">
    <location>
        <begin position="289"/>
        <end position="349"/>
    </location>
</feature>
<evidence type="ECO:0000256" key="5">
    <source>
        <dbReference type="ARBA" id="ARBA00023038"/>
    </source>
</evidence>
<feature type="domain" description="LIM zinc-binding" evidence="8">
    <location>
        <begin position="224"/>
        <end position="288"/>
    </location>
</feature>
<dbReference type="Pfam" id="PF00412">
    <property type="entry name" value="LIM"/>
    <property type="match status" value="3"/>
</dbReference>
<dbReference type="CDD" id="cd09418">
    <property type="entry name" value="LIM2_Prickle"/>
    <property type="match status" value="1"/>
</dbReference>
<feature type="domain" description="PET" evidence="9">
    <location>
        <begin position="114"/>
        <end position="221"/>
    </location>
</feature>
<dbReference type="SUPFAM" id="SSF57716">
    <property type="entry name" value="Glucocorticoid receptor-like (DNA-binding domain)"/>
    <property type="match status" value="2"/>
</dbReference>
<dbReference type="PANTHER" id="PTHR24211">
    <property type="entry name" value="LIM DOMAIN-CONTAINING PROTEIN"/>
    <property type="match status" value="1"/>
</dbReference>
<reference evidence="11" key="1">
    <citation type="submission" date="2025-08" db="UniProtKB">
        <authorList>
            <consortium name="RefSeq"/>
        </authorList>
    </citation>
    <scope>IDENTIFICATION</scope>
</reference>
<dbReference type="GeneID" id="101859312"/>
<accession>A0ABM0ZV35</accession>